<evidence type="ECO:0000313" key="1">
    <source>
        <dbReference type="EMBL" id="GBP61037.1"/>
    </source>
</evidence>
<reference evidence="1 2" key="1">
    <citation type="journal article" date="2019" name="Commun. Biol.">
        <title>The bagworm genome reveals a unique fibroin gene that provides high tensile strength.</title>
        <authorList>
            <person name="Kono N."/>
            <person name="Nakamura H."/>
            <person name="Ohtoshi R."/>
            <person name="Tomita M."/>
            <person name="Numata K."/>
            <person name="Arakawa K."/>
        </authorList>
    </citation>
    <scope>NUCLEOTIDE SEQUENCE [LARGE SCALE GENOMIC DNA]</scope>
</reference>
<dbReference type="EMBL" id="BGZK01000802">
    <property type="protein sequence ID" value="GBP61037.1"/>
    <property type="molecule type" value="Genomic_DNA"/>
</dbReference>
<protein>
    <submittedName>
        <fullName evidence="1">Uncharacterized protein</fullName>
    </submittedName>
</protein>
<organism evidence="1 2">
    <name type="scientific">Eumeta variegata</name>
    <name type="common">Bagworm moth</name>
    <name type="synonym">Eumeta japonica</name>
    <dbReference type="NCBI Taxonomy" id="151549"/>
    <lineage>
        <taxon>Eukaryota</taxon>
        <taxon>Metazoa</taxon>
        <taxon>Ecdysozoa</taxon>
        <taxon>Arthropoda</taxon>
        <taxon>Hexapoda</taxon>
        <taxon>Insecta</taxon>
        <taxon>Pterygota</taxon>
        <taxon>Neoptera</taxon>
        <taxon>Endopterygota</taxon>
        <taxon>Lepidoptera</taxon>
        <taxon>Glossata</taxon>
        <taxon>Ditrysia</taxon>
        <taxon>Tineoidea</taxon>
        <taxon>Psychidae</taxon>
        <taxon>Oiketicinae</taxon>
        <taxon>Eumeta</taxon>
    </lineage>
</organism>
<evidence type="ECO:0000313" key="2">
    <source>
        <dbReference type="Proteomes" id="UP000299102"/>
    </source>
</evidence>
<comment type="caution">
    <text evidence="1">The sequence shown here is derived from an EMBL/GenBank/DDBJ whole genome shotgun (WGS) entry which is preliminary data.</text>
</comment>
<dbReference type="Proteomes" id="UP000299102">
    <property type="component" value="Unassembled WGS sequence"/>
</dbReference>
<dbReference type="AlphaFoldDB" id="A0A4C1XFK2"/>
<proteinExistence type="predicted"/>
<accession>A0A4C1XFK2</accession>
<gene>
    <name evidence="1" type="ORF">EVAR_51169_1</name>
</gene>
<sequence length="78" mass="8554">MDIPDKLLCLIDYPEPNIRSVSSKMLRGDGGIVAFLLYQLFFLNPGKAIGYLMSVAKPSLHPSIEGKAHDKLAQIIAL</sequence>
<name>A0A4C1XFK2_EUMVA</name>
<keyword evidence="2" id="KW-1185">Reference proteome</keyword>